<gene>
    <name evidence="3" type="primary">cpaB</name>
    <name evidence="3" type="ORF">BEI_2182</name>
</gene>
<dbReference type="AlphaFoldDB" id="A0A291P8H3"/>
<evidence type="ECO:0000259" key="2">
    <source>
        <dbReference type="SMART" id="SM00858"/>
    </source>
</evidence>
<feature type="region of interest" description="Disordered" evidence="1">
    <location>
        <begin position="273"/>
        <end position="318"/>
    </location>
</feature>
<evidence type="ECO:0000313" key="4">
    <source>
        <dbReference type="Proteomes" id="UP000219993"/>
    </source>
</evidence>
<dbReference type="KEGG" id="hbe:BEI_2182"/>
<feature type="compositionally biased region" description="Basic and acidic residues" evidence="1">
    <location>
        <begin position="309"/>
        <end position="318"/>
    </location>
</feature>
<proteinExistence type="predicted"/>
<keyword evidence="4" id="KW-1185">Reference proteome</keyword>
<dbReference type="Proteomes" id="UP000219993">
    <property type="component" value="Chromosome"/>
</dbReference>
<sequence>MSPNMLKGIAALLVVIAMGLAFAGWRMARDVPAPVASSPVVATADSEAGHPVLTAARRLPVGTRLEGLGEGETSPLQRIDYPRPLDASFADFTEVEGRVLTRPLAPGDVLRPEHFAAGGLLAEAVPPGKRAIAVGVDEVIGGGGFVAPGDHVDVLFYAQDDDDDRTRLARRVLADVEVLSFGEALQGQPPAEGEGAKRSGRTAVLALEADQAPRLLLAEATGRLRLAVVGAEERRAALNPGESPAGSWLMPATLASSAPEGEEDEARDLGEAVEFDALMGREGETRRPAAPSRGTSRPAGRQVVQQVGREVRTVRVGG</sequence>
<dbReference type="NCBIfam" id="TIGR03177">
    <property type="entry name" value="pilus_cpaB"/>
    <property type="match status" value="1"/>
</dbReference>
<dbReference type="InterPro" id="IPR013974">
    <property type="entry name" value="SAF"/>
</dbReference>
<reference evidence="3 4" key="1">
    <citation type="journal article" date="2017" name="Sci. Rep.">
        <title>Revealing the Saline Adaptation Strategies of the Halophilic Bacterium Halomonas beimenensis through High-throughput Omics and Transposon Mutagenesis Approaches.</title>
        <authorList>
            <person name="Chen Y.H."/>
            <person name="Lin S.S."/>
            <person name="Shyu Y.T."/>
        </authorList>
    </citation>
    <scope>NUCLEOTIDE SEQUENCE [LARGE SCALE GENOMIC DNA]</scope>
    <source>
        <strain evidence="3 4">NTU-111</strain>
    </source>
</reference>
<feature type="domain" description="SAF" evidence="2">
    <location>
        <begin position="50"/>
        <end position="116"/>
    </location>
</feature>
<dbReference type="CDD" id="cd11614">
    <property type="entry name" value="SAF_CpaB_FlgA_like"/>
    <property type="match status" value="1"/>
</dbReference>
<accession>A0A291P8H3</accession>
<protein>
    <submittedName>
        <fullName evidence="3">Flp pilus assembly protein RcpC/CpaB</fullName>
    </submittedName>
</protein>
<dbReference type="Pfam" id="PF08666">
    <property type="entry name" value="SAF"/>
    <property type="match status" value="1"/>
</dbReference>
<dbReference type="EMBL" id="CP021435">
    <property type="protein sequence ID" value="ATJ83169.1"/>
    <property type="molecule type" value="Genomic_DNA"/>
</dbReference>
<dbReference type="InterPro" id="IPR017592">
    <property type="entry name" value="Pilus_assmbl_Flp-typ_CpaB"/>
</dbReference>
<dbReference type="Pfam" id="PF16976">
    <property type="entry name" value="RcpC"/>
    <property type="match status" value="1"/>
</dbReference>
<evidence type="ECO:0000313" key="3">
    <source>
        <dbReference type="EMBL" id="ATJ83169.1"/>
    </source>
</evidence>
<dbReference type="SMART" id="SM00858">
    <property type="entry name" value="SAF"/>
    <property type="match status" value="1"/>
</dbReference>
<name>A0A291P8H3_9GAMM</name>
<dbReference type="InterPro" id="IPR031571">
    <property type="entry name" value="RcpC_dom"/>
</dbReference>
<evidence type="ECO:0000256" key="1">
    <source>
        <dbReference type="SAM" id="MobiDB-lite"/>
    </source>
</evidence>
<organism evidence="3 4">
    <name type="scientific">Halomonas beimenensis</name>
    <dbReference type="NCBI Taxonomy" id="475662"/>
    <lineage>
        <taxon>Bacteria</taxon>
        <taxon>Pseudomonadati</taxon>
        <taxon>Pseudomonadota</taxon>
        <taxon>Gammaproteobacteria</taxon>
        <taxon>Oceanospirillales</taxon>
        <taxon>Halomonadaceae</taxon>
        <taxon>Halomonas</taxon>
    </lineage>
</organism>